<dbReference type="eggNOG" id="ENOG502SRBS">
    <property type="taxonomic scope" value="Eukaryota"/>
</dbReference>
<keyword evidence="3" id="KW-1185">Reference proteome</keyword>
<name>T0PUX8_SAPDV</name>
<evidence type="ECO:0008006" key="4">
    <source>
        <dbReference type="Google" id="ProtNLM"/>
    </source>
</evidence>
<keyword evidence="1" id="KW-0732">Signal</keyword>
<organism evidence="2 3">
    <name type="scientific">Saprolegnia diclina (strain VS20)</name>
    <dbReference type="NCBI Taxonomy" id="1156394"/>
    <lineage>
        <taxon>Eukaryota</taxon>
        <taxon>Sar</taxon>
        <taxon>Stramenopiles</taxon>
        <taxon>Oomycota</taxon>
        <taxon>Saprolegniomycetes</taxon>
        <taxon>Saprolegniales</taxon>
        <taxon>Saprolegniaceae</taxon>
        <taxon>Saprolegnia</taxon>
    </lineage>
</organism>
<dbReference type="OMA" id="CIDAVPF"/>
<dbReference type="AlphaFoldDB" id="T0PUX8"/>
<feature type="signal peptide" evidence="1">
    <location>
        <begin position="1"/>
        <end position="19"/>
    </location>
</feature>
<proteinExistence type="predicted"/>
<dbReference type="VEuPathDB" id="FungiDB:SDRG_16102"/>
<evidence type="ECO:0000313" key="2">
    <source>
        <dbReference type="EMBL" id="EQC26036.1"/>
    </source>
</evidence>
<dbReference type="GeneID" id="19956829"/>
<dbReference type="OrthoDB" id="165627at2759"/>
<reference evidence="2 3" key="1">
    <citation type="submission" date="2012-04" db="EMBL/GenBank/DDBJ databases">
        <title>The Genome Sequence of Saprolegnia declina VS20.</title>
        <authorList>
            <consortium name="The Broad Institute Genome Sequencing Platform"/>
            <person name="Russ C."/>
            <person name="Nusbaum C."/>
            <person name="Tyler B."/>
            <person name="van West P."/>
            <person name="Dieguez-Uribeondo J."/>
            <person name="de Bruijn I."/>
            <person name="Tripathy S."/>
            <person name="Jiang R."/>
            <person name="Young S.K."/>
            <person name="Zeng Q."/>
            <person name="Gargeya S."/>
            <person name="Fitzgerald M."/>
            <person name="Haas B."/>
            <person name="Abouelleil A."/>
            <person name="Alvarado L."/>
            <person name="Arachchi H.M."/>
            <person name="Berlin A."/>
            <person name="Chapman S.B."/>
            <person name="Goldberg J."/>
            <person name="Griggs A."/>
            <person name="Gujja S."/>
            <person name="Hansen M."/>
            <person name="Howarth C."/>
            <person name="Imamovic A."/>
            <person name="Larimer J."/>
            <person name="McCowen C."/>
            <person name="Montmayeur A."/>
            <person name="Murphy C."/>
            <person name="Neiman D."/>
            <person name="Pearson M."/>
            <person name="Priest M."/>
            <person name="Roberts A."/>
            <person name="Saif S."/>
            <person name="Shea T."/>
            <person name="Sisk P."/>
            <person name="Sykes S."/>
            <person name="Wortman J."/>
            <person name="Nusbaum C."/>
            <person name="Birren B."/>
        </authorList>
    </citation>
    <scope>NUCLEOTIDE SEQUENCE [LARGE SCALE GENOMIC DNA]</scope>
    <source>
        <strain evidence="2 3">VS20</strain>
    </source>
</reference>
<dbReference type="RefSeq" id="XP_008620521.1">
    <property type="nucleotide sequence ID" value="XM_008622299.1"/>
</dbReference>
<accession>T0PUX8</accession>
<sequence length="302" mass="32396">MVRLRSLGAISLMLVAAQALSANISSTPQYMVETLSYATSLESTSSCIFGAIPCADGSTACIDAVPFTGCAFDAVRPIRFDAIVHAFFDVLQDLTDDHVSFVVKYTDDAITTAATALVDCGRGLGAAAPRCSTLATFETCVNTTSMALASKIASQTLTSNERDRIQRGLDKVPTVLKRVVDQCMIGCDHDTVLTVVGDDAKQVRVTTDRCAANAALYRVNENGIKEVAGKIPLPYMGCYVGMDDKPWDWSTCAPTYASIELAKTQFVRCVDQFGHRRSLSHSSPTVVLHRLALVVAVVILVV</sequence>
<dbReference type="EMBL" id="JH767244">
    <property type="protein sequence ID" value="EQC26036.1"/>
    <property type="molecule type" value="Genomic_DNA"/>
</dbReference>
<feature type="chain" id="PRO_5004569572" description="Saposin B-type domain-containing protein" evidence="1">
    <location>
        <begin position="20"/>
        <end position="302"/>
    </location>
</feature>
<evidence type="ECO:0000313" key="3">
    <source>
        <dbReference type="Proteomes" id="UP000030762"/>
    </source>
</evidence>
<dbReference type="InParanoid" id="T0PUX8"/>
<protein>
    <recommendedName>
        <fullName evidence="4">Saposin B-type domain-containing protein</fullName>
    </recommendedName>
</protein>
<gene>
    <name evidence="2" type="ORF">SDRG_16102</name>
</gene>
<evidence type="ECO:0000256" key="1">
    <source>
        <dbReference type="SAM" id="SignalP"/>
    </source>
</evidence>
<dbReference type="Proteomes" id="UP000030762">
    <property type="component" value="Unassembled WGS sequence"/>
</dbReference>